<protein>
    <submittedName>
        <fullName evidence="1">Uncharacterized protein</fullName>
    </submittedName>
</protein>
<proteinExistence type="predicted"/>
<organism evidence="1 2">
    <name type="scientific">Zalaria obscura</name>
    <dbReference type="NCBI Taxonomy" id="2024903"/>
    <lineage>
        <taxon>Eukaryota</taxon>
        <taxon>Fungi</taxon>
        <taxon>Dikarya</taxon>
        <taxon>Ascomycota</taxon>
        <taxon>Pezizomycotina</taxon>
        <taxon>Dothideomycetes</taxon>
        <taxon>Dothideomycetidae</taxon>
        <taxon>Dothideales</taxon>
        <taxon>Zalariaceae</taxon>
        <taxon>Zalaria</taxon>
    </lineage>
</organism>
<comment type="caution">
    <text evidence="1">The sequence shown here is derived from an EMBL/GenBank/DDBJ whole genome shotgun (WGS) entry which is preliminary data.</text>
</comment>
<dbReference type="EMBL" id="JAMKPW020000002">
    <property type="protein sequence ID" value="KAK8220014.1"/>
    <property type="molecule type" value="Genomic_DNA"/>
</dbReference>
<keyword evidence="2" id="KW-1185">Reference proteome</keyword>
<accession>A0ACC3SMV8</accession>
<evidence type="ECO:0000313" key="1">
    <source>
        <dbReference type="EMBL" id="KAK8220014.1"/>
    </source>
</evidence>
<evidence type="ECO:0000313" key="2">
    <source>
        <dbReference type="Proteomes" id="UP001320706"/>
    </source>
</evidence>
<name>A0ACC3SMV8_9PEZI</name>
<sequence length="127" mass="14302">MKFSAKNRRDGGVVFSTGRKNVRKPATPREETVQDGAGGQRRDALEAQLRLQLLQGRVQPTSQRSFATGWIGCAHDRTWASLFKVVLRVLLVTSLGVLSAGYFIVHLRRAYRYVSATRIKVCGKWRI</sequence>
<dbReference type="Proteomes" id="UP001320706">
    <property type="component" value="Unassembled WGS sequence"/>
</dbReference>
<gene>
    <name evidence="1" type="ORF">M8818_000430</name>
</gene>
<reference evidence="1" key="1">
    <citation type="submission" date="2024-02" db="EMBL/GenBank/DDBJ databases">
        <title>Metagenome Assembled Genome of Zalaria obscura JY119.</title>
        <authorList>
            <person name="Vighnesh L."/>
            <person name="Jagadeeshwari U."/>
            <person name="Venkata Ramana C."/>
            <person name="Sasikala C."/>
        </authorList>
    </citation>
    <scope>NUCLEOTIDE SEQUENCE</scope>
    <source>
        <strain evidence="1">JY119</strain>
    </source>
</reference>